<evidence type="ECO:0000313" key="9">
    <source>
        <dbReference type="Proteomes" id="UP001358417"/>
    </source>
</evidence>
<dbReference type="GO" id="GO:0008270">
    <property type="term" value="F:zinc ion binding"/>
    <property type="evidence" value="ECO:0007669"/>
    <property type="project" value="InterPro"/>
</dbReference>
<dbReference type="Pfam" id="PF00172">
    <property type="entry name" value="Zn_clus"/>
    <property type="match status" value="1"/>
</dbReference>
<evidence type="ECO:0000256" key="1">
    <source>
        <dbReference type="ARBA" id="ARBA00022723"/>
    </source>
</evidence>
<dbReference type="SMART" id="SM00066">
    <property type="entry name" value="GAL4"/>
    <property type="match status" value="1"/>
</dbReference>
<evidence type="ECO:0000259" key="7">
    <source>
        <dbReference type="PROSITE" id="PS50048"/>
    </source>
</evidence>
<dbReference type="GO" id="GO:0003677">
    <property type="term" value="F:DNA binding"/>
    <property type="evidence" value="ECO:0007669"/>
    <property type="project" value="UniProtKB-KW"/>
</dbReference>
<accession>A0AAV9MT36</accession>
<proteinExistence type="predicted"/>
<evidence type="ECO:0000256" key="3">
    <source>
        <dbReference type="ARBA" id="ARBA00023125"/>
    </source>
</evidence>
<dbReference type="GeneID" id="89978684"/>
<organism evidence="8 9">
    <name type="scientific">Exophiala bonariae</name>
    <dbReference type="NCBI Taxonomy" id="1690606"/>
    <lineage>
        <taxon>Eukaryota</taxon>
        <taxon>Fungi</taxon>
        <taxon>Dikarya</taxon>
        <taxon>Ascomycota</taxon>
        <taxon>Pezizomycotina</taxon>
        <taxon>Eurotiomycetes</taxon>
        <taxon>Chaetothyriomycetidae</taxon>
        <taxon>Chaetothyriales</taxon>
        <taxon>Herpotrichiellaceae</taxon>
        <taxon>Exophiala</taxon>
    </lineage>
</organism>
<dbReference type="InterPro" id="IPR052783">
    <property type="entry name" value="Metabolic/Drug-Res_Regulator"/>
</dbReference>
<dbReference type="GO" id="GO:0006351">
    <property type="term" value="P:DNA-templated transcription"/>
    <property type="evidence" value="ECO:0007669"/>
    <property type="project" value="InterPro"/>
</dbReference>
<dbReference type="PANTHER" id="PTHR47655">
    <property type="entry name" value="QUINIC ACID UTILIZATION ACTIVATOR"/>
    <property type="match status" value="1"/>
</dbReference>
<keyword evidence="3" id="KW-0238">DNA-binding</keyword>
<comment type="caution">
    <text evidence="8">The sequence shown here is derived from an EMBL/GenBank/DDBJ whole genome shotgun (WGS) entry which is preliminary data.</text>
</comment>
<reference evidence="8 9" key="1">
    <citation type="submission" date="2023-08" db="EMBL/GenBank/DDBJ databases">
        <title>Black Yeasts Isolated from many extreme environments.</title>
        <authorList>
            <person name="Coleine C."/>
            <person name="Stajich J.E."/>
            <person name="Selbmann L."/>
        </authorList>
    </citation>
    <scope>NUCLEOTIDE SEQUENCE [LARGE SCALE GENOMIC DNA]</scope>
    <source>
        <strain evidence="8 9">CCFEE 5792</strain>
    </source>
</reference>
<dbReference type="InterPro" id="IPR036864">
    <property type="entry name" value="Zn2-C6_fun-type_DNA-bd_sf"/>
</dbReference>
<keyword evidence="1" id="KW-0479">Metal-binding</keyword>
<dbReference type="GO" id="GO:0045944">
    <property type="term" value="P:positive regulation of transcription by RNA polymerase II"/>
    <property type="evidence" value="ECO:0007669"/>
    <property type="project" value="TreeGrafter"/>
</dbReference>
<dbReference type="RefSeq" id="XP_064700406.1">
    <property type="nucleotide sequence ID" value="XM_064854063.1"/>
</dbReference>
<protein>
    <recommendedName>
        <fullName evidence="7">Zn(2)-C6 fungal-type domain-containing protein</fullName>
    </recommendedName>
</protein>
<feature type="region of interest" description="Disordered" evidence="6">
    <location>
        <begin position="228"/>
        <end position="247"/>
    </location>
</feature>
<dbReference type="InterPro" id="IPR001138">
    <property type="entry name" value="Zn2Cys6_DnaBD"/>
</dbReference>
<dbReference type="Proteomes" id="UP001358417">
    <property type="component" value="Unassembled WGS sequence"/>
</dbReference>
<dbReference type="InterPro" id="IPR007219">
    <property type="entry name" value="XnlR_reg_dom"/>
</dbReference>
<dbReference type="PROSITE" id="PS00463">
    <property type="entry name" value="ZN2_CY6_FUNGAL_1"/>
    <property type="match status" value="1"/>
</dbReference>
<gene>
    <name evidence="8" type="ORF">LTR84_010527</name>
</gene>
<dbReference type="Pfam" id="PF04082">
    <property type="entry name" value="Fungal_trans"/>
    <property type="match status" value="1"/>
</dbReference>
<evidence type="ECO:0000256" key="4">
    <source>
        <dbReference type="ARBA" id="ARBA00023163"/>
    </source>
</evidence>
<dbReference type="AlphaFoldDB" id="A0AAV9MT36"/>
<evidence type="ECO:0000256" key="6">
    <source>
        <dbReference type="SAM" id="MobiDB-lite"/>
    </source>
</evidence>
<dbReference type="EMBL" id="JAVRRD010000044">
    <property type="protein sequence ID" value="KAK5044753.1"/>
    <property type="molecule type" value="Genomic_DNA"/>
</dbReference>
<dbReference type="PANTHER" id="PTHR47655:SF2">
    <property type="entry name" value="QUINIC ACID UTILIZATION ACTIVATOR"/>
    <property type="match status" value="1"/>
</dbReference>
<dbReference type="Gene3D" id="4.10.240.10">
    <property type="entry name" value="Zn(2)-C6 fungal-type DNA-binding domain"/>
    <property type="match status" value="1"/>
</dbReference>
<keyword evidence="9" id="KW-1185">Reference proteome</keyword>
<keyword evidence="5" id="KW-0539">Nucleus</keyword>
<dbReference type="CDD" id="cd12148">
    <property type="entry name" value="fungal_TF_MHR"/>
    <property type="match status" value="1"/>
</dbReference>
<dbReference type="PROSITE" id="PS50048">
    <property type="entry name" value="ZN2_CY6_FUNGAL_2"/>
    <property type="match status" value="1"/>
</dbReference>
<keyword evidence="4" id="KW-0804">Transcription</keyword>
<feature type="domain" description="Zn(2)-C6 fungal-type" evidence="7">
    <location>
        <begin position="33"/>
        <end position="63"/>
    </location>
</feature>
<dbReference type="CDD" id="cd00067">
    <property type="entry name" value="GAL4"/>
    <property type="match status" value="1"/>
</dbReference>
<keyword evidence="2" id="KW-0805">Transcription regulation</keyword>
<name>A0AAV9MT36_9EURO</name>
<evidence type="ECO:0000256" key="2">
    <source>
        <dbReference type="ARBA" id="ARBA00023015"/>
    </source>
</evidence>
<sequence length="774" mass="86869">MEDREQRKRKRLRTDREPALSLNKSSIKRISRACDSCRQKKNRCDGVRPACSQCAAGGIKCMYGAQTRKRGLPTGYVRILEALWAITLRLVPKSEETALKLLKGVSVRYDEEEKVIFESGHLIGDEPLRKIWAQSRLRQRIDQMVGQFENGADPNISRQQPMDLLKSSMSSLDDGTTIAIEPWYTNKEPYIEKEDRALELGDMEADITIDDTIGQQQEEVQESLRWQELSSVPTGSRDSPLHSSHSRRTRKFQVPHAMWALIDIYFNSVHCWFPIVQKHTIMKIASSSQDGLLEDDYEIGLLSAILATSSSYDSSINNNLIATDSQFHYESALQMISIEGNHAHALSIAQILLLLSVVDMGRGNWTSASILVGRATRTVLLRNEKQSEISAANISSGSLALIKRVTLGSFILDTLISAHLQTLPHLRSQDVQNLFDFEEDGPDEWDQWINNAQSIHIDTRFQPSSRQQIPLRALSTFKNYGSLCCILNDAICKSFIGHNFDQADGPGFTSILDSWVANLPKHIQLTPENVTIQFSPPTANLYLNYSVVLLYLQLSPHSARKNPTRTGIRQASGVCAASLKAYKDAFGLYEWKALHELYTGLQTRLGAFEPPYTIRYHAGQGRSSDVSAKHGATSVLPVSYDTRQSNVEPLAEGINSSFAGQQDIELSSHLARSQFEIFPRFQHSELMQGEANPLSNPQPHEEVLAGHDMPLPSENFDSMSVDMTISLSPFNRFQDAGTVESLLEELSSINENDWDMMPSQFMYNLGFYDTETKG</sequence>
<evidence type="ECO:0000256" key="5">
    <source>
        <dbReference type="ARBA" id="ARBA00023242"/>
    </source>
</evidence>
<dbReference type="SUPFAM" id="SSF57701">
    <property type="entry name" value="Zn2/Cys6 DNA-binding domain"/>
    <property type="match status" value="1"/>
</dbReference>
<evidence type="ECO:0000313" key="8">
    <source>
        <dbReference type="EMBL" id="KAK5044753.1"/>
    </source>
</evidence>
<feature type="compositionally biased region" description="Polar residues" evidence="6">
    <location>
        <begin position="228"/>
        <end position="243"/>
    </location>
</feature>
<dbReference type="GO" id="GO:0000981">
    <property type="term" value="F:DNA-binding transcription factor activity, RNA polymerase II-specific"/>
    <property type="evidence" value="ECO:0007669"/>
    <property type="project" value="InterPro"/>
</dbReference>